<dbReference type="AlphaFoldDB" id="T0YUK9"/>
<dbReference type="InterPro" id="IPR005925">
    <property type="entry name" value="Agmatinase-rel"/>
</dbReference>
<reference evidence="4" key="1">
    <citation type="submission" date="2013-08" db="EMBL/GenBank/DDBJ databases">
        <authorList>
            <person name="Mendez C."/>
            <person name="Richter M."/>
            <person name="Ferrer M."/>
            <person name="Sanchez J."/>
        </authorList>
    </citation>
    <scope>NUCLEOTIDE SEQUENCE</scope>
</reference>
<organism evidence="4">
    <name type="scientific">mine drainage metagenome</name>
    <dbReference type="NCBI Taxonomy" id="410659"/>
    <lineage>
        <taxon>unclassified sequences</taxon>
        <taxon>metagenomes</taxon>
        <taxon>ecological metagenomes</taxon>
    </lineage>
</organism>
<dbReference type="Gene3D" id="3.40.800.10">
    <property type="entry name" value="Ureohydrolase domain"/>
    <property type="match status" value="1"/>
</dbReference>
<dbReference type="PANTHER" id="PTHR11358:SF26">
    <property type="entry name" value="GUANIDINO ACID HYDROLASE, MITOCHONDRIAL"/>
    <property type="match status" value="1"/>
</dbReference>
<dbReference type="PANTHER" id="PTHR11358">
    <property type="entry name" value="ARGINASE/AGMATINASE"/>
    <property type="match status" value="1"/>
</dbReference>
<dbReference type="InterPro" id="IPR006035">
    <property type="entry name" value="Ureohydrolase"/>
</dbReference>
<dbReference type="PIRSF" id="PIRSF036979">
    <property type="entry name" value="Arginase"/>
    <property type="match status" value="1"/>
</dbReference>
<dbReference type="EC" id="3.5.3.11" evidence="4"/>
<name>T0YUK9_9ZZZZ</name>
<keyword evidence="3 4" id="KW-0378">Hydrolase</keyword>
<protein>
    <submittedName>
        <fullName evidence="4">Agmatinase</fullName>
        <ecNumber evidence="4">3.5.3.11</ecNumber>
    </submittedName>
</protein>
<dbReference type="SUPFAM" id="SSF52768">
    <property type="entry name" value="Arginase/deacetylase"/>
    <property type="match status" value="1"/>
</dbReference>
<dbReference type="NCBIfam" id="TIGR01230">
    <property type="entry name" value="agmatinase"/>
    <property type="match status" value="1"/>
</dbReference>
<evidence type="ECO:0000256" key="2">
    <source>
        <dbReference type="ARBA" id="ARBA00022723"/>
    </source>
</evidence>
<dbReference type="CDD" id="cd11593">
    <property type="entry name" value="Agmatinase-like_2"/>
    <property type="match status" value="1"/>
</dbReference>
<reference evidence="4" key="2">
    <citation type="journal article" date="2014" name="ISME J.">
        <title>Microbial stratification in low pH oxic and suboxic macroscopic growths along an acid mine drainage.</title>
        <authorList>
            <person name="Mendez-Garcia C."/>
            <person name="Mesa V."/>
            <person name="Sprenger R.R."/>
            <person name="Richter M."/>
            <person name="Diez M.S."/>
            <person name="Solano J."/>
            <person name="Bargiela R."/>
            <person name="Golyshina O.V."/>
            <person name="Manteca A."/>
            <person name="Ramos J.L."/>
            <person name="Gallego J.R."/>
            <person name="Llorente I."/>
            <person name="Martins Dos Santos V.A."/>
            <person name="Jensen O.N."/>
            <person name="Pelaez A.I."/>
            <person name="Sanchez J."/>
            <person name="Ferrer M."/>
        </authorList>
    </citation>
    <scope>NUCLEOTIDE SEQUENCE</scope>
</reference>
<comment type="caution">
    <text evidence="4">The sequence shown here is derived from an EMBL/GenBank/DDBJ whole genome shotgun (WGS) entry which is preliminary data.</text>
</comment>
<dbReference type="GO" id="GO:0033389">
    <property type="term" value="P:putrescine biosynthetic process from arginine, via agmatine"/>
    <property type="evidence" value="ECO:0007669"/>
    <property type="project" value="TreeGrafter"/>
</dbReference>
<gene>
    <name evidence="4" type="ORF">B2A_12061</name>
</gene>
<evidence type="ECO:0000313" key="4">
    <source>
        <dbReference type="EMBL" id="EQD36693.1"/>
    </source>
</evidence>
<dbReference type="EMBL" id="AUZZ01008701">
    <property type="protein sequence ID" value="EQD36693.1"/>
    <property type="molecule type" value="Genomic_DNA"/>
</dbReference>
<dbReference type="GO" id="GO:0008783">
    <property type="term" value="F:agmatinase activity"/>
    <property type="evidence" value="ECO:0007669"/>
    <property type="project" value="UniProtKB-EC"/>
</dbReference>
<evidence type="ECO:0000256" key="3">
    <source>
        <dbReference type="ARBA" id="ARBA00022801"/>
    </source>
</evidence>
<dbReference type="PROSITE" id="PS51409">
    <property type="entry name" value="ARGINASE_2"/>
    <property type="match status" value="1"/>
</dbReference>
<keyword evidence="2" id="KW-0479">Metal-binding</keyword>
<dbReference type="InterPro" id="IPR023696">
    <property type="entry name" value="Ureohydrolase_dom_sf"/>
</dbReference>
<comment type="similarity">
    <text evidence="1">Belongs to the arginase family. Agmatinase subfamily.</text>
</comment>
<evidence type="ECO:0000256" key="1">
    <source>
        <dbReference type="ARBA" id="ARBA00009227"/>
    </source>
</evidence>
<sequence length="297" mass="32999">MFYMHVLNQLPPHNLFGLEAESYEKAKIAVLPIPYDSTSTYKAGSRDGPDAIIAASRNLELYDYEIGKDISSIGICTLEPMAPDMSSPEKMVGNIEEEVTPLLHDRKVPLLIGGEHTISIGAIRAISKSAKRPFSVLHFDAHSDSRDEIYGTRYSHASVLARITDMHINTYSVGIRSIDKESATKFKDRILFRDEMHGMAISEIVKRVNGNTENDIYLTFDFDVLDPSIMPSTGTPEPDGLTYRDTMGMLKGVLSEKELIGMDFTEFAPIHGMIAPDFLAAKLIYQTIGYAFAKPGR</sequence>
<proteinExistence type="inferred from homology"/>
<dbReference type="GO" id="GO:0046872">
    <property type="term" value="F:metal ion binding"/>
    <property type="evidence" value="ECO:0007669"/>
    <property type="project" value="UniProtKB-KW"/>
</dbReference>
<accession>T0YUK9</accession>
<dbReference type="Pfam" id="PF00491">
    <property type="entry name" value="Arginase"/>
    <property type="match status" value="1"/>
</dbReference>